<gene>
    <name evidence="1" type="ORF">B0J11DRAFT_151027</name>
</gene>
<dbReference type="OrthoDB" id="4159781at2759"/>
<comment type="caution">
    <text evidence="1">The sequence shown here is derived from an EMBL/GenBank/DDBJ whole genome shotgun (WGS) entry which is preliminary data.</text>
</comment>
<dbReference type="Proteomes" id="UP000700596">
    <property type="component" value="Unassembled WGS sequence"/>
</dbReference>
<organism evidence="1 2">
    <name type="scientific">Dendryphion nanum</name>
    <dbReference type="NCBI Taxonomy" id="256645"/>
    <lineage>
        <taxon>Eukaryota</taxon>
        <taxon>Fungi</taxon>
        <taxon>Dikarya</taxon>
        <taxon>Ascomycota</taxon>
        <taxon>Pezizomycotina</taxon>
        <taxon>Dothideomycetes</taxon>
        <taxon>Pleosporomycetidae</taxon>
        <taxon>Pleosporales</taxon>
        <taxon>Torulaceae</taxon>
        <taxon>Dendryphion</taxon>
    </lineage>
</organism>
<keyword evidence="2" id="KW-1185">Reference proteome</keyword>
<name>A0A9P9EDC4_9PLEO</name>
<evidence type="ECO:0000313" key="2">
    <source>
        <dbReference type="Proteomes" id="UP000700596"/>
    </source>
</evidence>
<dbReference type="AlphaFoldDB" id="A0A9P9EDC4"/>
<sequence length="469" mass="53701">MDHSSQPIFSFINLTHPDELKDEETQSRIRRLAMTEVGRKRRKPKTKRGRNEIILEFRDIPISQSHAPFERIGSGEVDPFVSYPIHLDEKSRALVVNIFRKNGSHSTILRGSWWPVALSNAAAFHTALSSSQLYICMNINQSYVFSDDATSLEHHSRALKLVNEMMNDPTKHTTNELLGAVAAFMCHDYIMGGFDSWGRHRTALSRMIELRGGVDTVTGEQLRITLSWCDLTGAFSQDIPTIFPMPRQWEADSRSPPSSPRPESEISLRWKQWFPTKQDWISIFDDVTQLISLDRALTDQQFKEATASGCWMEPTIVRLLSIRPLQHSSDKENVLEEICRIGTLLFLAPIWRALGASPVWTNALLKNLLWTLNNHISEWADLRPLLAWTIYFAAIETSDPSERAQFVFFLAVLMTGARMKEWDELMYHIKSVLWVENIFAGRDTIIREEVMSLLTRSPSAEPMIEEVDA</sequence>
<dbReference type="PANTHER" id="PTHR37540">
    <property type="entry name" value="TRANSCRIPTION FACTOR (ACR-2), PUTATIVE-RELATED-RELATED"/>
    <property type="match status" value="1"/>
</dbReference>
<proteinExistence type="predicted"/>
<reference evidence="1" key="1">
    <citation type="journal article" date="2021" name="Nat. Commun.">
        <title>Genetic determinants of endophytism in the Arabidopsis root mycobiome.</title>
        <authorList>
            <person name="Mesny F."/>
            <person name="Miyauchi S."/>
            <person name="Thiergart T."/>
            <person name="Pickel B."/>
            <person name="Atanasova L."/>
            <person name="Karlsson M."/>
            <person name="Huettel B."/>
            <person name="Barry K.W."/>
            <person name="Haridas S."/>
            <person name="Chen C."/>
            <person name="Bauer D."/>
            <person name="Andreopoulos W."/>
            <person name="Pangilinan J."/>
            <person name="LaButti K."/>
            <person name="Riley R."/>
            <person name="Lipzen A."/>
            <person name="Clum A."/>
            <person name="Drula E."/>
            <person name="Henrissat B."/>
            <person name="Kohler A."/>
            <person name="Grigoriev I.V."/>
            <person name="Martin F.M."/>
            <person name="Hacquard S."/>
        </authorList>
    </citation>
    <scope>NUCLEOTIDE SEQUENCE</scope>
    <source>
        <strain evidence="1">MPI-CAGE-CH-0243</strain>
    </source>
</reference>
<protein>
    <recommendedName>
        <fullName evidence="3">Tachykinin family protein</fullName>
    </recommendedName>
</protein>
<evidence type="ECO:0008006" key="3">
    <source>
        <dbReference type="Google" id="ProtNLM"/>
    </source>
</evidence>
<dbReference type="PANTHER" id="PTHR37540:SF5">
    <property type="entry name" value="TRANSCRIPTION FACTOR DOMAIN-CONTAINING PROTEIN"/>
    <property type="match status" value="1"/>
</dbReference>
<evidence type="ECO:0000313" key="1">
    <source>
        <dbReference type="EMBL" id="KAH7135051.1"/>
    </source>
</evidence>
<dbReference type="EMBL" id="JAGMWT010000002">
    <property type="protein sequence ID" value="KAH7135051.1"/>
    <property type="molecule type" value="Genomic_DNA"/>
</dbReference>
<accession>A0A9P9EDC4</accession>